<keyword evidence="1" id="KW-1133">Transmembrane helix</keyword>
<sequence>MAHFDTEYQRLEASYSDSPPGEENLLMHVPEGAKWYILLNSSYVYNLHQKNGFTCILSLFTFSCSQLLFVVGFTVFLSVNHTDSSKVTLPDAFLPMDVCSARWGLLSVLSND</sequence>
<proteinExistence type="predicted"/>
<feature type="transmembrane region" description="Helical" evidence="1">
    <location>
        <begin position="56"/>
        <end position="79"/>
    </location>
</feature>
<evidence type="ECO:0000313" key="2">
    <source>
        <dbReference type="Ensembl" id="ENSGWIP00000051428.1"/>
    </source>
</evidence>
<organism evidence="2 3">
    <name type="scientific">Gouania willdenowi</name>
    <name type="common">Blunt-snouted clingfish</name>
    <name type="synonym">Lepadogaster willdenowi</name>
    <dbReference type="NCBI Taxonomy" id="441366"/>
    <lineage>
        <taxon>Eukaryota</taxon>
        <taxon>Metazoa</taxon>
        <taxon>Chordata</taxon>
        <taxon>Craniata</taxon>
        <taxon>Vertebrata</taxon>
        <taxon>Euteleostomi</taxon>
        <taxon>Actinopterygii</taxon>
        <taxon>Neopterygii</taxon>
        <taxon>Teleostei</taxon>
        <taxon>Neoteleostei</taxon>
        <taxon>Acanthomorphata</taxon>
        <taxon>Ovalentaria</taxon>
        <taxon>Blenniimorphae</taxon>
        <taxon>Blenniiformes</taxon>
        <taxon>Gobiesocoidei</taxon>
        <taxon>Gobiesocidae</taxon>
        <taxon>Gobiesocinae</taxon>
        <taxon>Gouania</taxon>
    </lineage>
</organism>
<reference evidence="2" key="1">
    <citation type="submission" date="2020-06" db="EMBL/GenBank/DDBJ databases">
        <authorList>
            <consortium name="Wellcome Sanger Institute Data Sharing"/>
        </authorList>
    </citation>
    <scope>NUCLEOTIDE SEQUENCE [LARGE SCALE GENOMIC DNA]</scope>
</reference>
<name>A0A8C5HZJ1_GOUWI</name>
<accession>A0A8C5HZJ1</accession>
<keyword evidence="3" id="KW-1185">Reference proteome</keyword>
<dbReference type="Ensembl" id="ENSGWIT00000055515.1">
    <property type="protein sequence ID" value="ENSGWIP00000051428.1"/>
    <property type="gene ID" value="ENSGWIG00000024925.1"/>
</dbReference>
<evidence type="ECO:0000256" key="1">
    <source>
        <dbReference type="SAM" id="Phobius"/>
    </source>
</evidence>
<dbReference type="Proteomes" id="UP000694680">
    <property type="component" value="Chromosome 22"/>
</dbReference>
<reference evidence="2" key="2">
    <citation type="submission" date="2025-08" db="UniProtKB">
        <authorList>
            <consortium name="Ensembl"/>
        </authorList>
    </citation>
    <scope>IDENTIFICATION</scope>
</reference>
<reference evidence="2" key="3">
    <citation type="submission" date="2025-09" db="UniProtKB">
        <authorList>
            <consortium name="Ensembl"/>
        </authorList>
    </citation>
    <scope>IDENTIFICATION</scope>
</reference>
<keyword evidence="1" id="KW-0812">Transmembrane</keyword>
<keyword evidence="1" id="KW-0472">Membrane</keyword>
<dbReference type="AlphaFoldDB" id="A0A8C5HZJ1"/>
<protein>
    <submittedName>
        <fullName evidence="2">Uncharacterized protein</fullName>
    </submittedName>
</protein>
<evidence type="ECO:0000313" key="3">
    <source>
        <dbReference type="Proteomes" id="UP000694680"/>
    </source>
</evidence>